<evidence type="ECO:0000256" key="1">
    <source>
        <dbReference type="SAM" id="MobiDB-lite"/>
    </source>
</evidence>
<name>A0ABP4TEQ4_9ACTN</name>
<protein>
    <submittedName>
        <fullName evidence="2">Uncharacterized protein</fullName>
    </submittedName>
</protein>
<proteinExistence type="predicted"/>
<evidence type="ECO:0000313" key="2">
    <source>
        <dbReference type="EMBL" id="GAA1686818.1"/>
    </source>
</evidence>
<sequence>MRVIEPIVAGMSPDTDMSFDHAVSYVHDLGLIRDTRALDIANPIYREVLLRVLGDRNARPWSSRSGDRASATRPPRASRSSTATSAASPSAPACW</sequence>
<feature type="compositionally biased region" description="Low complexity" evidence="1">
    <location>
        <begin position="68"/>
        <end position="95"/>
    </location>
</feature>
<organism evidence="2 3">
    <name type="scientific">Nonomuraea maheshkhaliensis</name>
    <dbReference type="NCBI Taxonomy" id="419590"/>
    <lineage>
        <taxon>Bacteria</taxon>
        <taxon>Bacillati</taxon>
        <taxon>Actinomycetota</taxon>
        <taxon>Actinomycetes</taxon>
        <taxon>Streptosporangiales</taxon>
        <taxon>Streptosporangiaceae</taxon>
        <taxon>Nonomuraea</taxon>
    </lineage>
</organism>
<gene>
    <name evidence="2" type="ORF">GCM10009733_099320</name>
</gene>
<comment type="caution">
    <text evidence="2">The sequence shown here is derived from an EMBL/GenBank/DDBJ whole genome shotgun (WGS) entry which is preliminary data.</text>
</comment>
<accession>A0ABP4TEQ4</accession>
<dbReference type="EMBL" id="BAAAMU010000151">
    <property type="protein sequence ID" value="GAA1686818.1"/>
    <property type="molecule type" value="Genomic_DNA"/>
</dbReference>
<feature type="region of interest" description="Disordered" evidence="1">
    <location>
        <begin position="58"/>
        <end position="95"/>
    </location>
</feature>
<keyword evidence="3" id="KW-1185">Reference proteome</keyword>
<reference evidence="3" key="1">
    <citation type="journal article" date="2019" name="Int. J. Syst. Evol. Microbiol.">
        <title>The Global Catalogue of Microorganisms (GCM) 10K type strain sequencing project: providing services to taxonomists for standard genome sequencing and annotation.</title>
        <authorList>
            <consortium name="The Broad Institute Genomics Platform"/>
            <consortium name="The Broad Institute Genome Sequencing Center for Infectious Disease"/>
            <person name="Wu L."/>
            <person name="Ma J."/>
        </authorList>
    </citation>
    <scope>NUCLEOTIDE SEQUENCE [LARGE SCALE GENOMIC DNA]</scope>
    <source>
        <strain evidence="3">JCM 13929</strain>
    </source>
</reference>
<evidence type="ECO:0000313" key="3">
    <source>
        <dbReference type="Proteomes" id="UP001500064"/>
    </source>
</evidence>
<dbReference type="Proteomes" id="UP001500064">
    <property type="component" value="Unassembled WGS sequence"/>
</dbReference>